<dbReference type="AlphaFoldDB" id="A0A3S8ZUR5"/>
<feature type="region of interest" description="Disordered" evidence="2">
    <location>
        <begin position="218"/>
        <end position="237"/>
    </location>
</feature>
<dbReference type="RefSeq" id="WP_125974558.1">
    <property type="nucleotide sequence ID" value="NZ_CP034433.1"/>
</dbReference>
<dbReference type="KEGG" id="iod:EJO50_12275"/>
<reference evidence="3 4" key="1">
    <citation type="submission" date="2018-12" db="EMBL/GenBank/DDBJ databases">
        <title>Complete genome sequence of Iodobacter sp. H11R3.</title>
        <authorList>
            <person name="Bae J.-W."/>
        </authorList>
    </citation>
    <scope>NUCLEOTIDE SEQUENCE [LARGE SCALE GENOMIC DNA]</scope>
    <source>
        <strain evidence="3 4">H11R3</strain>
    </source>
</reference>
<gene>
    <name evidence="3" type="ORF">EJO50_12275</name>
</gene>
<name>A0A3S8ZUR5_9NEIS</name>
<evidence type="ECO:0000313" key="4">
    <source>
        <dbReference type="Proteomes" id="UP000282438"/>
    </source>
</evidence>
<keyword evidence="1" id="KW-0175">Coiled coil</keyword>
<dbReference type="OrthoDB" id="8117331at2"/>
<evidence type="ECO:0000256" key="2">
    <source>
        <dbReference type="SAM" id="MobiDB-lite"/>
    </source>
</evidence>
<feature type="coiled-coil region" evidence="1">
    <location>
        <begin position="129"/>
        <end position="171"/>
    </location>
</feature>
<evidence type="ECO:0000256" key="1">
    <source>
        <dbReference type="SAM" id="Coils"/>
    </source>
</evidence>
<evidence type="ECO:0000313" key="3">
    <source>
        <dbReference type="EMBL" id="AZN37189.1"/>
    </source>
</evidence>
<organism evidence="3 4">
    <name type="scientific">Iodobacter ciconiae</name>
    <dbReference type="NCBI Taxonomy" id="2496266"/>
    <lineage>
        <taxon>Bacteria</taxon>
        <taxon>Pseudomonadati</taxon>
        <taxon>Pseudomonadota</taxon>
        <taxon>Betaproteobacteria</taxon>
        <taxon>Neisseriales</taxon>
        <taxon>Chitinibacteraceae</taxon>
        <taxon>Iodobacter</taxon>
    </lineage>
</organism>
<protein>
    <submittedName>
        <fullName evidence="3">Uncharacterized protein</fullName>
    </submittedName>
</protein>
<proteinExistence type="predicted"/>
<dbReference type="Proteomes" id="UP000282438">
    <property type="component" value="Chromosome"/>
</dbReference>
<accession>A0A3S8ZUR5</accession>
<sequence length="237" mass="26817">MLFSDEFIATLKEDPVRGTISLCGKTFEHLDLESQEGWRDSDFTILIEAYALLVEVIESGLLPVRLEYPVIANGGSNECGTLFEFIHEVREICVGEEAKLLVSALRNRFKTSLSSGFLYEFSQGDLDRVQALVNQLRELIADAGHFEKEHQQRLLRRLEKLQSELHKKVSDLDRFWGLIGDAGVVIGKLGEDAKPIVDRIREITDIVWQTQSRAEELPSGTKLPQLEHRSPASIEEL</sequence>
<keyword evidence="4" id="KW-1185">Reference proteome</keyword>
<dbReference type="EMBL" id="CP034433">
    <property type="protein sequence ID" value="AZN37189.1"/>
    <property type="molecule type" value="Genomic_DNA"/>
</dbReference>